<dbReference type="SUPFAM" id="SSF53474">
    <property type="entry name" value="alpha/beta-Hydrolases"/>
    <property type="match status" value="1"/>
</dbReference>
<gene>
    <name evidence="5" type="ORF">SAMN05421505_12213</name>
</gene>
<dbReference type="OrthoDB" id="569821at2"/>
<keyword evidence="6" id="KW-1185">Reference proteome</keyword>
<dbReference type="Pfam" id="PF03403">
    <property type="entry name" value="PAF-AH_p_II"/>
    <property type="match status" value="1"/>
</dbReference>
<dbReference type="AlphaFoldDB" id="A0A1G8F1T6"/>
<dbReference type="GO" id="GO:0016042">
    <property type="term" value="P:lipid catabolic process"/>
    <property type="evidence" value="ECO:0007669"/>
    <property type="project" value="UniProtKB-KW"/>
</dbReference>
<dbReference type="Proteomes" id="UP000198923">
    <property type="component" value="Unassembled WGS sequence"/>
</dbReference>
<sequence length="407" mass="44719">MPSPASAETATLAPPLASPVKPAIPQPPKLTGRHGLGRTTLHLVDHDRPDPWKPDRPRELMATITYPAASVKQFHRAPWLSKPVADLIDKTLDPTTTPPGVIDWAAIRAGSHIDAPVKRPRHGLPVILVSGGYPSAREFNTALVEGLADRGYAVVTVDHTYESPVVEFPGGRVEYGPEHISIDPVTMKKTIDARVADISFLLDALSALGSKHPRLPYGLRDGLNLSKVGMVGHSYGGYAAGESMYNDPRILAGVNLDGIMAHGLVEPYELGNVAEHGLDRPFMLIGAQFVHPETGEVYDINHLPDGPGNPSWREFWVNQRGWKRDFTLIGSAHNSFDDSQWLFPQLIRALRLPPHTYAQRIGRIDPARSIAVQHTYIAAFFNHHLRGRGGQLLNGPSRKHPEMRFVP</sequence>
<dbReference type="PANTHER" id="PTHR10272">
    <property type="entry name" value="PLATELET-ACTIVATING FACTOR ACETYLHYDROLASE"/>
    <property type="match status" value="1"/>
</dbReference>
<evidence type="ECO:0000313" key="5">
    <source>
        <dbReference type="EMBL" id="SDH76081.1"/>
    </source>
</evidence>
<evidence type="ECO:0000256" key="2">
    <source>
        <dbReference type="ARBA" id="ARBA00022963"/>
    </source>
</evidence>
<dbReference type="InterPro" id="IPR029058">
    <property type="entry name" value="AB_hydrolase_fold"/>
</dbReference>
<keyword evidence="3" id="KW-0443">Lipid metabolism</keyword>
<keyword evidence="1 5" id="KW-0378">Hydrolase</keyword>
<accession>A0A1G8F1T6</accession>
<dbReference type="GO" id="GO:0003847">
    <property type="term" value="F:1-alkyl-2-acetylglycerophosphocholine esterase activity"/>
    <property type="evidence" value="ECO:0007669"/>
    <property type="project" value="TreeGrafter"/>
</dbReference>
<dbReference type="EMBL" id="FNCN01000022">
    <property type="protein sequence ID" value="SDH76081.1"/>
    <property type="molecule type" value="Genomic_DNA"/>
</dbReference>
<dbReference type="Gene3D" id="3.40.50.1820">
    <property type="entry name" value="alpha/beta hydrolase"/>
    <property type="match status" value="1"/>
</dbReference>
<protein>
    <submittedName>
        <fullName evidence="5">Platelet-activating factor acetylhydrolase, isoform II</fullName>
    </submittedName>
</protein>
<dbReference type="RefSeq" id="WP_093172576.1">
    <property type="nucleotide sequence ID" value="NZ_FNCN01000022.1"/>
</dbReference>
<reference evidence="5 6" key="1">
    <citation type="submission" date="2016-10" db="EMBL/GenBank/DDBJ databases">
        <authorList>
            <person name="de Groot N.N."/>
        </authorList>
    </citation>
    <scope>NUCLEOTIDE SEQUENCE [LARGE SCALE GENOMIC DNA]</scope>
    <source>
        <strain evidence="5 6">CPCC 201354</strain>
    </source>
</reference>
<evidence type="ECO:0000256" key="1">
    <source>
        <dbReference type="ARBA" id="ARBA00022801"/>
    </source>
</evidence>
<evidence type="ECO:0000256" key="4">
    <source>
        <dbReference type="SAM" id="MobiDB-lite"/>
    </source>
</evidence>
<evidence type="ECO:0000313" key="6">
    <source>
        <dbReference type="Proteomes" id="UP000198923"/>
    </source>
</evidence>
<organism evidence="5 6">
    <name type="scientific">Sinosporangium album</name>
    <dbReference type="NCBI Taxonomy" id="504805"/>
    <lineage>
        <taxon>Bacteria</taxon>
        <taxon>Bacillati</taxon>
        <taxon>Actinomycetota</taxon>
        <taxon>Actinomycetes</taxon>
        <taxon>Streptosporangiales</taxon>
        <taxon>Streptosporangiaceae</taxon>
        <taxon>Sinosporangium</taxon>
    </lineage>
</organism>
<dbReference type="PANTHER" id="PTHR10272:SF0">
    <property type="entry name" value="PLATELET-ACTIVATING FACTOR ACETYLHYDROLASE"/>
    <property type="match status" value="1"/>
</dbReference>
<proteinExistence type="predicted"/>
<evidence type="ECO:0000256" key="3">
    <source>
        <dbReference type="ARBA" id="ARBA00023098"/>
    </source>
</evidence>
<dbReference type="STRING" id="504805.SAMN05421505_12213"/>
<name>A0A1G8F1T6_9ACTN</name>
<keyword evidence="2" id="KW-0442">Lipid degradation</keyword>
<feature type="region of interest" description="Disordered" evidence="4">
    <location>
        <begin position="1"/>
        <end position="36"/>
    </location>
</feature>